<keyword evidence="2" id="KW-0472">Membrane</keyword>
<organism evidence="4 5">
    <name type="scientific">Lederbergia citrea</name>
    <dbReference type="NCBI Taxonomy" id="2833581"/>
    <lineage>
        <taxon>Bacteria</taxon>
        <taxon>Bacillati</taxon>
        <taxon>Bacillota</taxon>
        <taxon>Bacilli</taxon>
        <taxon>Bacillales</taxon>
        <taxon>Bacillaceae</taxon>
        <taxon>Lederbergia</taxon>
    </lineage>
</organism>
<dbReference type="Pfam" id="PF03448">
    <property type="entry name" value="MgtE_N"/>
    <property type="match status" value="1"/>
</dbReference>
<protein>
    <recommendedName>
        <fullName evidence="3">Magnesium transporter MgtE intracellular domain-containing protein</fullName>
    </recommendedName>
</protein>
<dbReference type="Gene3D" id="1.25.60.10">
    <property type="entry name" value="MgtE N-terminal domain-like"/>
    <property type="match status" value="1"/>
</dbReference>
<keyword evidence="1" id="KW-0175">Coiled coil</keyword>
<evidence type="ECO:0000313" key="4">
    <source>
        <dbReference type="EMBL" id="MBS4221632.1"/>
    </source>
</evidence>
<evidence type="ECO:0000256" key="1">
    <source>
        <dbReference type="SAM" id="Coils"/>
    </source>
</evidence>
<dbReference type="EMBL" id="JAGYPN010000001">
    <property type="protein sequence ID" value="MBS4221632.1"/>
    <property type="molecule type" value="Genomic_DNA"/>
</dbReference>
<dbReference type="Proteomes" id="UP000676456">
    <property type="component" value="Unassembled WGS sequence"/>
</dbReference>
<feature type="coiled-coil region" evidence="1">
    <location>
        <begin position="73"/>
        <end position="138"/>
    </location>
</feature>
<proteinExistence type="predicted"/>
<dbReference type="InterPro" id="IPR038076">
    <property type="entry name" value="MgtE_N_sf"/>
</dbReference>
<comment type="caution">
    <text evidence="4">The sequence shown here is derived from an EMBL/GenBank/DDBJ whole genome shotgun (WGS) entry which is preliminary data.</text>
</comment>
<keyword evidence="5" id="KW-1185">Reference proteome</keyword>
<keyword evidence="2" id="KW-0812">Transmembrane</keyword>
<gene>
    <name evidence="4" type="ORF">KHA91_02520</name>
</gene>
<reference evidence="4 5" key="1">
    <citation type="submission" date="2021-05" db="EMBL/GenBank/DDBJ databases">
        <title>Novel Bacillus species.</title>
        <authorList>
            <person name="Liu G."/>
        </authorList>
    </citation>
    <scope>NUCLEOTIDE SEQUENCE [LARGE SCALE GENOMIC DNA]</scope>
    <source>
        <strain evidence="4 5">FJAT-49682</strain>
    </source>
</reference>
<dbReference type="AlphaFoldDB" id="A0A942UKY3"/>
<sequence>MDKALKKQKEEKEDPSLFQRFIFWVLIPLLFAVFLGLLIASIAGVNIFQKANEISEKIPFVHDKAGGSEDLSVAEYEEKMIGLDAEIENKTIQVDQLKKQLENKEMEIDRLQIEQKRLEQTIEELKQVKDEHKRAFKEIVSTYEAMTPKNAASIIMKMKNEEAVKILSNIGAESLAKIMEKMPPEEAAKYLEMLSAEIKQ</sequence>
<dbReference type="InterPro" id="IPR006668">
    <property type="entry name" value="Mg_transptr_MgtE_intracell_dom"/>
</dbReference>
<evidence type="ECO:0000313" key="5">
    <source>
        <dbReference type="Proteomes" id="UP000676456"/>
    </source>
</evidence>
<keyword evidence="2" id="KW-1133">Transmembrane helix</keyword>
<accession>A0A942UKY3</accession>
<evidence type="ECO:0000256" key="2">
    <source>
        <dbReference type="SAM" id="Phobius"/>
    </source>
</evidence>
<name>A0A942UKY3_9BACI</name>
<dbReference type="RefSeq" id="WP_213096640.1">
    <property type="nucleotide sequence ID" value="NZ_JAGYPH010000001.1"/>
</dbReference>
<dbReference type="SUPFAM" id="SSF158791">
    <property type="entry name" value="MgtE N-terminal domain-like"/>
    <property type="match status" value="1"/>
</dbReference>
<feature type="transmembrane region" description="Helical" evidence="2">
    <location>
        <begin position="21"/>
        <end position="48"/>
    </location>
</feature>
<feature type="domain" description="Magnesium transporter MgtE intracellular" evidence="3">
    <location>
        <begin position="140"/>
        <end position="197"/>
    </location>
</feature>
<evidence type="ECO:0000259" key="3">
    <source>
        <dbReference type="Pfam" id="PF03448"/>
    </source>
</evidence>